<dbReference type="Proteomes" id="UP001501588">
    <property type="component" value="Unassembled WGS sequence"/>
</dbReference>
<dbReference type="EMBL" id="BAAAFZ010000055">
    <property type="protein sequence ID" value="GAA0593932.1"/>
    <property type="molecule type" value="Genomic_DNA"/>
</dbReference>
<gene>
    <name evidence="1" type="ORF">GCM10009416_35380</name>
</gene>
<evidence type="ECO:0000313" key="2">
    <source>
        <dbReference type="Proteomes" id="UP001501588"/>
    </source>
</evidence>
<dbReference type="RefSeq" id="WP_343896705.1">
    <property type="nucleotide sequence ID" value="NZ_BAAAFZ010000055.1"/>
</dbReference>
<dbReference type="Gene3D" id="3.40.50.10320">
    <property type="entry name" value="LmbE-like"/>
    <property type="match status" value="1"/>
</dbReference>
<dbReference type="SUPFAM" id="SSF102588">
    <property type="entry name" value="LmbE-like"/>
    <property type="match status" value="1"/>
</dbReference>
<sequence>MAGLPFGTLDEITVGGTTLVLAPHPDDESLGCGGLIAEACARGRPPVVVVLTDGSMSHPSSRSHPAPRLRALRQTETQAAVSALGVEGGRLHFLGLPDGRAPCAGAAMEEAAARVAELAQLYQARAILTTWQHDPHADHVAAYVIGRSAARLAGTRLVSYPVWGWALPPRQRLPVDAVAGARLDIARHLPAKRRAIAAHASQHTGVIADDPNGFHLPASLLSAVDRPFEVFLFER</sequence>
<name>A0ABP3QMY2_9PROT</name>
<protein>
    <submittedName>
        <fullName evidence="1">PIG-L family deacetylase</fullName>
    </submittedName>
</protein>
<keyword evidence="2" id="KW-1185">Reference proteome</keyword>
<dbReference type="InterPro" id="IPR003737">
    <property type="entry name" value="GlcNAc_PI_deacetylase-related"/>
</dbReference>
<accession>A0ABP3QMY2</accession>
<dbReference type="PANTHER" id="PTHR12993:SF29">
    <property type="entry name" value="BLR3841 PROTEIN"/>
    <property type="match status" value="1"/>
</dbReference>
<evidence type="ECO:0000313" key="1">
    <source>
        <dbReference type="EMBL" id="GAA0593932.1"/>
    </source>
</evidence>
<reference evidence="2" key="1">
    <citation type="journal article" date="2019" name="Int. J. Syst. Evol. Microbiol.">
        <title>The Global Catalogue of Microorganisms (GCM) 10K type strain sequencing project: providing services to taxonomists for standard genome sequencing and annotation.</title>
        <authorList>
            <consortium name="The Broad Institute Genomics Platform"/>
            <consortium name="The Broad Institute Genome Sequencing Center for Infectious Disease"/>
            <person name="Wu L."/>
            <person name="Ma J."/>
        </authorList>
    </citation>
    <scope>NUCLEOTIDE SEQUENCE [LARGE SCALE GENOMIC DNA]</scope>
    <source>
        <strain evidence="2">JCM 9933</strain>
    </source>
</reference>
<dbReference type="PANTHER" id="PTHR12993">
    <property type="entry name" value="N-ACETYLGLUCOSAMINYL-PHOSPHATIDYLINOSITOL DE-N-ACETYLASE-RELATED"/>
    <property type="match status" value="1"/>
</dbReference>
<organism evidence="1 2">
    <name type="scientific">Craurococcus roseus</name>
    <dbReference type="NCBI Taxonomy" id="77585"/>
    <lineage>
        <taxon>Bacteria</taxon>
        <taxon>Pseudomonadati</taxon>
        <taxon>Pseudomonadota</taxon>
        <taxon>Alphaproteobacteria</taxon>
        <taxon>Acetobacterales</taxon>
        <taxon>Acetobacteraceae</taxon>
        <taxon>Craurococcus</taxon>
    </lineage>
</organism>
<proteinExistence type="predicted"/>
<dbReference type="InterPro" id="IPR024078">
    <property type="entry name" value="LmbE-like_dom_sf"/>
</dbReference>
<comment type="caution">
    <text evidence="1">The sequence shown here is derived from an EMBL/GenBank/DDBJ whole genome shotgun (WGS) entry which is preliminary data.</text>
</comment>
<dbReference type="Pfam" id="PF02585">
    <property type="entry name" value="PIG-L"/>
    <property type="match status" value="1"/>
</dbReference>